<accession>A0A060CSU6</accession>
<proteinExistence type="inferred from homology"/>
<dbReference type="EC" id="2.4.1.16" evidence="1"/>
<comment type="similarity">
    <text evidence="1">Belongs to the chitin synthase family.</text>
</comment>
<keyword evidence="1" id="KW-0472">Membrane</keyword>
<dbReference type="AlphaFoldDB" id="A0A060CSU6"/>
<evidence type="ECO:0000256" key="1">
    <source>
        <dbReference type="RuleBase" id="RU366040"/>
    </source>
</evidence>
<protein>
    <recommendedName>
        <fullName evidence="1">Chitin synthase</fullName>
        <ecNumber evidence="1">2.4.1.16</ecNumber>
    </recommendedName>
</protein>
<keyword evidence="1" id="KW-1003">Cell membrane</keyword>
<evidence type="ECO:0000313" key="3">
    <source>
        <dbReference type="EMBL" id="AIA96091.1"/>
    </source>
</evidence>
<keyword evidence="1" id="KW-0961">Cell wall biogenesis/degradation</keyword>
<comment type="subcellular location">
    <subcellularLocation>
        <location evidence="1">Cell membrane</location>
        <topology evidence="1">Multi-pass membrane protein</topology>
    </subcellularLocation>
</comment>
<reference evidence="3" key="1">
    <citation type="journal article" date="2013" name="Environ. Microbiol.">
        <title>Seasonally variable intestinal metagenomes of the red palm weevil (Rhynchophorus ferrugineus).</title>
        <authorList>
            <person name="Jia S."/>
            <person name="Zhang X."/>
            <person name="Zhang G."/>
            <person name="Yin A."/>
            <person name="Zhang S."/>
            <person name="Li F."/>
            <person name="Wang L."/>
            <person name="Zhao D."/>
            <person name="Yun Q."/>
            <person name="Tala"/>
            <person name="Wang J."/>
            <person name="Sun G."/>
            <person name="Baabdullah M."/>
            <person name="Yu X."/>
            <person name="Hu S."/>
            <person name="Al-Mssallem I.S."/>
            <person name="Yu J."/>
        </authorList>
    </citation>
    <scope>NUCLEOTIDE SEQUENCE</scope>
</reference>
<dbReference type="Pfam" id="PF01644">
    <property type="entry name" value="Chitin_synth_1"/>
    <property type="match status" value="1"/>
</dbReference>
<dbReference type="EMBL" id="KF128719">
    <property type="protein sequence ID" value="AIA96091.1"/>
    <property type="molecule type" value="Genomic_DNA"/>
</dbReference>
<comment type="function">
    <text evidence="1">Polymerizes chitin, a structural polymer of the cell wall and septum, by transferring the sugar moiety of UDP-GlcNAc to the non-reducing end of the growing chitin polymer.</text>
</comment>
<feature type="non-terminal residue" evidence="3">
    <location>
        <position position="1"/>
    </location>
</feature>
<organism evidence="3">
    <name type="scientific">uncultured Pichia</name>
    <dbReference type="NCBI Taxonomy" id="747082"/>
    <lineage>
        <taxon>Eukaryota</taxon>
        <taxon>Fungi</taxon>
        <taxon>Dikarya</taxon>
        <taxon>Ascomycota</taxon>
        <taxon>Saccharomycotina</taxon>
        <taxon>Saccharomycetes</taxon>
        <taxon>Saccharomycetales</taxon>
        <taxon>Saccharomycetaceae</taxon>
        <taxon>environmental samples</taxon>
    </lineage>
</organism>
<keyword evidence="1" id="KW-0808">Transferase</keyword>
<keyword evidence="1" id="KW-0328">Glycosyltransferase</keyword>
<comment type="catalytic activity">
    <reaction evidence="1">
        <text>[(1-&gt;4)-N-acetyl-beta-D-glucosaminyl](n) + UDP-N-acetyl-alpha-D-glucosamine = [(1-&gt;4)-N-acetyl-beta-D-glucosaminyl](n+1) + UDP + H(+)</text>
        <dbReference type="Rhea" id="RHEA:16637"/>
        <dbReference type="Rhea" id="RHEA-COMP:9593"/>
        <dbReference type="Rhea" id="RHEA-COMP:9595"/>
        <dbReference type="ChEBI" id="CHEBI:15378"/>
        <dbReference type="ChEBI" id="CHEBI:17029"/>
        <dbReference type="ChEBI" id="CHEBI:57705"/>
        <dbReference type="ChEBI" id="CHEBI:58223"/>
        <dbReference type="EC" id="2.4.1.16"/>
    </reaction>
</comment>
<name>A0A060CSU6_9SACH</name>
<sequence>CLVDVGTEPGPESIFKLWEAFKDPKVAGACGEIRAMLGKHASANDESSFSARAGVGCGQSAAIRPPASQIR</sequence>
<feature type="region of interest" description="Disordered" evidence="2">
    <location>
        <begin position="50"/>
        <end position="71"/>
    </location>
</feature>
<evidence type="ECO:0000256" key="2">
    <source>
        <dbReference type="SAM" id="MobiDB-lite"/>
    </source>
</evidence>